<name>A0A1M5U5X7_9FIRM</name>
<dbReference type="PANTHER" id="PTHR33169:SF14">
    <property type="entry name" value="TRANSCRIPTIONAL REGULATOR RV3488"/>
    <property type="match status" value="1"/>
</dbReference>
<protein>
    <submittedName>
        <fullName evidence="2">Transcriptional regulator, PadR family</fullName>
    </submittedName>
</protein>
<dbReference type="Pfam" id="PF03551">
    <property type="entry name" value="PadR"/>
    <property type="match status" value="1"/>
</dbReference>
<evidence type="ECO:0000313" key="3">
    <source>
        <dbReference type="Proteomes" id="UP000183995"/>
    </source>
</evidence>
<gene>
    <name evidence="2" type="ORF">SAMN02745823_00370</name>
</gene>
<dbReference type="InterPro" id="IPR005149">
    <property type="entry name" value="Tscrpt_reg_PadR_N"/>
</dbReference>
<dbReference type="RefSeq" id="WP_073075928.1">
    <property type="nucleotide sequence ID" value="NZ_FQXV01000001.1"/>
</dbReference>
<evidence type="ECO:0000313" key="2">
    <source>
        <dbReference type="EMBL" id="SHH58338.1"/>
    </source>
</evidence>
<dbReference type="PANTHER" id="PTHR33169">
    <property type="entry name" value="PADR-FAMILY TRANSCRIPTIONAL REGULATOR"/>
    <property type="match status" value="1"/>
</dbReference>
<dbReference type="SUPFAM" id="SSF46785">
    <property type="entry name" value="Winged helix' DNA-binding domain"/>
    <property type="match status" value="1"/>
</dbReference>
<feature type="domain" description="Transcription regulator PadR N-terminal" evidence="1">
    <location>
        <begin position="16"/>
        <end position="88"/>
    </location>
</feature>
<reference evidence="2 3" key="1">
    <citation type="submission" date="2016-11" db="EMBL/GenBank/DDBJ databases">
        <authorList>
            <person name="Jaros S."/>
            <person name="Januszkiewicz K."/>
            <person name="Wedrychowicz H."/>
        </authorList>
    </citation>
    <scope>NUCLEOTIDE SEQUENCE [LARGE SCALE GENOMIC DNA]</scope>
    <source>
        <strain evidence="2 3">DSM 10068</strain>
    </source>
</reference>
<sequence>MKVDKELLKGSTTMLILSLLKNEDMYGYKIAAELKAHSDGTFDLKEGTLYPLLHFLENNNYIDAYWVDADSGRKRKYYKITKIGRTLLDDKKKEWSVYSNAVNKVIGGVSFE</sequence>
<dbReference type="OrthoDB" id="9808017at2"/>
<dbReference type="Proteomes" id="UP000183995">
    <property type="component" value="Unassembled WGS sequence"/>
</dbReference>
<accession>A0A1M5U5X7</accession>
<dbReference type="InterPro" id="IPR052509">
    <property type="entry name" value="Metal_resp_DNA-bind_regulator"/>
</dbReference>
<dbReference type="STRING" id="1123282.SAMN02745823_00370"/>
<dbReference type="EMBL" id="FQXV01000001">
    <property type="protein sequence ID" value="SHH58338.1"/>
    <property type="molecule type" value="Genomic_DNA"/>
</dbReference>
<dbReference type="InterPro" id="IPR036390">
    <property type="entry name" value="WH_DNA-bd_sf"/>
</dbReference>
<keyword evidence="3" id="KW-1185">Reference proteome</keyword>
<organism evidence="2 3">
    <name type="scientific">Sporobacter termitidis DSM 10068</name>
    <dbReference type="NCBI Taxonomy" id="1123282"/>
    <lineage>
        <taxon>Bacteria</taxon>
        <taxon>Bacillati</taxon>
        <taxon>Bacillota</taxon>
        <taxon>Clostridia</taxon>
        <taxon>Eubacteriales</taxon>
        <taxon>Oscillospiraceae</taxon>
        <taxon>Sporobacter</taxon>
    </lineage>
</organism>
<dbReference type="InterPro" id="IPR036388">
    <property type="entry name" value="WH-like_DNA-bd_sf"/>
</dbReference>
<evidence type="ECO:0000259" key="1">
    <source>
        <dbReference type="Pfam" id="PF03551"/>
    </source>
</evidence>
<dbReference type="Gene3D" id="1.10.10.10">
    <property type="entry name" value="Winged helix-like DNA-binding domain superfamily/Winged helix DNA-binding domain"/>
    <property type="match status" value="1"/>
</dbReference>
<dbReference type="AlphaFoldDB" id="A0A1M5U5X7"/>
<proteinExistence type="predicted"/>